<evidence type="ECO:0000256" key="7">
    <source>
        <dbReference type="SAM" id="SignalP"/>
    </source>
</evidence>
<feature type="signal peptide" evidence="7">
    <location>
        <begin position="1"/>
        <end position="20"/>
    </location>
</feature>
<protein>
    <recommendedName>
        <fullName evidence="10">Elicitin</fullName>
    </recommendedName>
</protein>
<keyword evidence="5" id="KW-1015">Disulfide bond</keyword>
<dbReference type="EMBL" id="SPLM01000005">
    <property type="protein sequence ID" value="TMW67302.1"/>
    <property type="molecule type" value="Genomic_DNA"/>
</dbReference>
<feature type="compositionally biased region" description="Acidic residues" evidence="6">
    <location>
        <begin position="248"/>
        <end position="258"/>
    </location>
</feature>
<keyword evidence="4" id="KW-0928">Hypersensitive response elicitation</keyword>
<evidence type="ECO:0000256" key="1">
    <source>
        <dbReference type="ARBA" id="ARBA00004613"/>
    </source>
</evidence>
<name>A0A8K1CRD4_PYTOL</name>
<organism evidence="8 9">
    <name type="scientific">Pythium oligandrum</name>
    <name type="common">Mycoparasitic fungus</name>
    <dbReference type="NCBI Taxonomy" id="41045"/>
    <lineage>
        <taxon>Eukaryota</taxon>
        <taxon>Sar</taxon>
        <taxon>Stramenopiles</taxon>
        <taxon>Oomycota</taxon>
        <taxon>Peronosporomycetes</taxon>
        <taxon>Pythiales</taxon>
        <taxon>Pythiaceae</taxon>
        <taxon>Pythium</taxon>
    </lineage>
</organism>
<accession>A0A8K1CRD4</accession>
<sequence length="468" mass="49087">MQLGFTALVATMVIANAASAAVVDQCTADMQASVNTLAAYKKCKTDSGFEFSKTAKADPAAFCASQKCLKLFKRLRKIDALSCTAYAGLDSLELWVKAKSKECFKNTVDPEPDVDADTDLTLETIAPVPPTIAPSPATTTLAPASTVATSTAPVPADSATVISECTTDMQASVNTLPAYKKCKTDSGFEFSTTAKADAVASCASQKCQNLFKKLRQLDALSCTAYAGLDYLELWVKGNPKTCFKNSDDSDTDSDDDVDLTTAPGTTTAPSTTTSPVPSTTTPAQSSTPAPASSGDVIDQCTADLQAEVSSLPAYKKCKADSGFEFSKTAKTDLVAFCASQKCLKLFKRLRKVDALSCTAYAGLDSLKLWEKGNPKECFKNADDSDSDSDEDPDLTSAPGTTTPAPTKTSPAPTTTTPTPTSSDDVIDQCTADMQAAMNALAAYKKCKADSGFELSKTAKTDTVAFCAS</sequence>
<reference evidence="8" key="1">
    <citation type="submission" date="2019-03" db="EMBL/GenBank/DDBJ databases">
        <title>Long read genome sequence of the mycoparasitic Pythium oligandrum ATCC 38472 isolated from sugarbeet rhizosphere.</title>
        <authorList>
            <person name="Gaulin E."/>
        </authorList>
    </citation>
    <scope>NUCLEOTIDE SEQUENCE</scope>
    <source>
        <strain evidence="8">ATCC 38472_TT</strain>
    </source>
</reference>
<feature type="region of interest" description="Disordered" evidence="6">
    <location>
        <begin position="379"/>
        <end position="425"/>
    </location>
</feature>
<feature type="region of interest" description="Disordered" evidence="6">
    <location>
        <begin position="245"/>
        <end position="294"/>
    </location>
</feature>
<evidence type="ECO:0000313" key="8">
    <source>
        <dbReference type="EMBL" id="TMW67302.1"/>
    </source>
</evidence>
<comment type="caution">
    <text evidence="8">The sequence shown here is derived from an EMBL/GenBank/DDBJ whole genome shotgun (WGS) entry which is preliminary data.</text>
</comment>
<dbReference type="SUPFAM" id="SSF48647">
    <property type="entry name" value="Fungal elicitin"/>
    <property type="match status" value="3"/>
</dbReference>
<evidence type="ECO:0000256" key="5">
    <source>
        <dbReference type="ARBA" id="ARBA00023157"/>
    </source>
</evidence>
<dbReference type="InterPro" id="IPR002200">
    <property type="entry name" value="Elicitin"/>
</dbReference>
<dbReference type="SMART" id="SM01187">
    <property type="entry name" value="Elicitin"/>
    <property type="match status" value="3"/>
</dbReference>
<dbReference type="Pfam" id="PF00964">
    <property type="entry name" value="Elicitin"/>
    <property type="match status" value="3"/>
</dbReference>
<dbReference type="Proteomes" id="UP000794436">
    <property type="component" value="Unassembled WGS sequence"/>
</dbReference>
<keyword evidence="9" id="KW-1185">Reference proteome</keyword>
<dbReference type="GO" id="GO:0005576">
    <property type="term" value="C:extracellular region"/>
    <property type="evidence" value="ECO:0007669"/>
    <property type="project" value="UniProtKB-SubCell"/>
</dbReference>
<feature type="compositionally biased region" description="Acidic residues" evidence="6">
    <location>
        <begin position="383"/>
        <end position="393"/>
    </location>
</feature>
<dbReference type="GO" id="GO:0052040">
    <property type="term" value="P:symbiont-mediated perturbation of host programmed cell death"/>
    <property type="evidence" value="ECO:0007669"/>
    <property type="project" value="UniProtKB-KW"/>
</dbReference>
<dbReference type="Gene3D" id="1.10.239.10">
    <property type="entry name" value="Elicitin domain"/>
    <property type="match status" value="3"/>
</dbReference>
<evidence type="ECO:0000256" key="3">
    <source>
        <dbReference type="ARBA" id="ARBA00022525"/>
    </source>
</evidence>
<evidence type="ECO:0008006" key="10">
    <source>
        <dbReference type="Google" id="ProtNLM"/>
    </source>
</evidence>
<keyword evidence="7" id="KW-0732">Signal</keyword>
<feature type="compositionally biased region" description="Low complexity" evidence="6">
    <location>
        <begin position="259"/>
        <end position="293"/>
    </location>
</feature>
<comment type="similarity">
    <text evidence="2">Belongs to the elicitin family.</text>
</comment>
<feature type="compositionally biased region" description="Low complexity" evidence="6">
    <location>
        <begin position="395"/>
        <end position="422"/>
    </location>
</feature>
<proteinExistence type="inferred from homology"/>
<evidence type="ECO:0000313" key="9">
    <source>
        <dbReference type="Proteomes" id="UP000794436"/>
    </source>
</evidence>
<evidence type="ECO:0000256" key="2">
    <source>
        <dbReference type="ARBA" id="ARBA00009544"/>
    </source>
</evidence>
<dbReference type="InterPro" id="IPR036470">
    <property type="entry name" value="Elicitin_sf"/>
</dbReference>
<evidence type="ECO:0000256" key="6">
    <source>
        <dbReference type="SAM" id="MobiDB-lite"/>
    </source>
</evidence>
<evidence type="ECO:0000256" key="4">
    <source>
        <dbReference type="ARBA" id="ARBA00022978"/>
    </source>
</evidence>
<keyword evidence="3" id="KW-0964">Secreted</keyword>
<dbReference type="AlphaFoldDB" id="A0A8K1CRD4"/>
<feature type="chain" id="PRO_5035442877" description="Elicitin" evidence="7">
    <location>
        <begin position="21"/>
        <end position="468"/>
    </location>
</feature>
<gene>
    <name evidence="8" type="ORF">Poli38472_012418</name>
</gene>
<comment type="subcellular location">
    <subcellularLocation>
        <location evidence="1">Secreted</location>
    </subcellularLocation>
</comment>